<keyword evidence="4" id="KW-0804">Transcription</keyword>
<gene>
    <name evidence="8" type="ORF">EJ05DRAFT_435380</name>
</gene>
<evidence type="ECO:0000256" key="5">
    <source>
        <dbReference type="ARBA" id="ARBA00023242"/>
    </source>
</evidence>
<evidence type="ECO:0000256" key="6">
    <source>
        <dbReference type="SAM" id="MobiDB-lite"/>
    </source>
</evidence>
<name>A0A6A6WGD5_9PEZI</name>
<feature type="compositionally biased region" description="Polar residues" evidence="6">
    <location>
        <begin position="80"/>
        <end position="100"/>
    </location>
</feature>
<dbReference type="GO" id="GO:0003677">
    <property type="term" value="F:DNA binding"/>
    <property type="evidence" value="ECO:0007669"/>
    <property type="project" value="UniProtKB-KW"/>
</dbReference>
<keyword evidence="1" id="KW-0862">Zinc</keyword>
<accession>A0A6A6WGD5</accession>
<dbReference type="EMBL" id="ML996567">
    <property type="protein sequence ID" value="KAF2761016.1"/>
    <property type="molecule type" value="Genomic_DNA"/>
</dbReference>
<dbReference type="SMART" id="SM00906">
    <property type="entry name" value="Fungal_trans"/>
    <property type="match status" value="1"/>
</dbReference>
<evidence type="ECO:0000313" key="9">
    <source>
        <dbReference type="Proteomes" id="UP000799437"/>
    </source>
</evidence>
<dbReference type="GO" id="GO:0008270">
    <property type="term" value="F:zinc ion binding"/>
    <property type="evidence" value="ECO:0007669"/>
    <property type="project" value="InterPro"/>
</dbReference>
<dbReference type="GO" id="GO:0006351">
    <property type="term" value="P:DNA-templated transcription"/>
    <property type="evidence" value="ECO:0007669"/>
    <property type="project" value="InterPro"/>
</dbReference>
<dbReference type="Pfam" id="PF04082">
    <property type="entry name" value="Fungal_trans"/>
    <property type="match status" value="1"/>
</dbReference>
<keyword evidence="9" id="KW-1185">Reference proteome</keyword>
<evidence type="ECO:0000256" key="4">
    <source>
        <dbReference type="ARBA" id="ARBA00023163"/>
    </source>
</evidence>
<dbReference type="OrthoDB" id="10031947at2759"/>
<dbReference type="InterPro" id="IPR052073">
    <property type="entry name" value="Amide_Lactam_Regulators"/>
</dbReference>
<dbReference type="PANTHER" id="PTHR47171">
    <property type="entry name" value="FARA-RELATED"/>
    <property type="match status" value="1"/>
</dbReference>
<evidence type="ECO:0000256" key="3">
    <source>
        <dbReference type="ARBA" id="ARBA00023125"/>
    </source>
</evidence>
<protein>
    <recommendedName>
        <fullName evidence="7">Xylanolytic transcriptional activator regulatory domain-containing protein</fullName>
    </recommendedName>
</protein>
<reference evidence="8" key="1">
    <citation type="journal article" date="2020" name="Stud. Mycol.">
        <title>101 Dothideomycetes genomes: a test case for predicting lifestyles and emergence of pathogens.</title>
        <authorList>
            <person name="Haridas S."/>
            <person name="Albert R."/>
            <person name="Binder M."/>
            <person name="Bloem J."/>
            <person name="Labutti K."/>
            <person name="Salamov A."/>
            <person name="Andreopoulos B."/>
            <person name="Baker S."/>
            <person name="Barry K."/>
            <person name="Bills G."/>
            <person name="Bluhm B."/>
            <person name="Cannon C."/>
            <person name="Castanera R."/>
            <person name="Culley D."/>
            <person name="Daum C."/>
            <person name="Ezra D."/>
            <person name="Gonzalez J."/>
            <person name="Henrissat B."/>
            <person name="Kuo A."/>
            <person name="Liang C."/>
            <person name="Lipzen A."/>
            <person name="Lutzoni F."/>
            <person name="Magnuson J."/>
            <person name="Mondo S."/>
            <person name="Nolan M."/>
            <person name="Ohm R."/>
            <person name="Pangilinan J."/>
            <person name="Park H.-J."/>
            <person name="Ramirez L."/>
            <person name="Alfaro M."/>
            <person name="Sun H."/>
            <person name="Tritt A."/>
            <person name="Yoshinaga Y."/>
            <person name="Zwiers L.-H."/>
            <person name="Turgeon B."/>
            <person name="Goodwin S."/>
            <person name="Spatafora J."/>
            <person name="Crous P."/>
            <person name="Grigoriev I."/>
        </authorList>
    </citation>
    <scope>NUCLEOTIDE SEQUENCE</scope>
    <source>
        <strain evidence="8">CBS 121739</strain>
    </source>
</reference>
<feature type="region of interest" description="Disordered" evidence="6">
    <location>
        <begin position="556"/>
        <end position="580"/>
    </location>
</feature>
<keyword evidence="2" id="KW-0805">Transcription regulation</keyword>
<dbReference type="GeneID" id="54482749"/>
<feature type="compositionally biased region" description="Basic and acidic residues" evidence="6">
    <location>
        <begin position="103"/>
        <end position="114"/>
    </location>
</feature>
<dbReference type="GO" id="GO:0000981">
    <property type="term" value="F:DNA-binding transcription factor activity, RNA polymerase II-specific"/>
    <property type="evidence" value="ECO:0007669"/>
    <property type="project" value="InterPro"/>
</dbReference>
<sequence>MSAMVTFAADSDGFRKRKRVHKACDACKRRRKRCSHVFNESEGKHTGVSVTPEECHRDGVSLGSESREAGQRPKARRQTEFTNGVSTIEIAQTTNEQYSNDMPEPRDDGRDQEPSRFVGYLAPEAQLRGQLRAQKDNADQLIQHYCGHWVAWQHNFKSGLAGDLAPSSTIVGPEDQSVAHNFLRAYLDAIGVNLRPPRKHQDVLIQIYFEYIHPILPLVDEAKFRRQYGDAEEPRLLLQTICILAAKHDKARSHLYLDDSSVVYNPRDFSRKLFSSATAALEAKLETDRITLIQSLALLSLHCEGFDGAEQASMHLSQAVHHAHTVGLQFGQKQGTMGHGLETIFWCLWSLDKLNACINGRPLLMHDRDQHIPRLEESSERRTPFGIWLQLADALDKVICYYRPGLPPDKTGWEEDFPSFEDIIGEGGDSLDAPILAFLELFYHAVAMASHRSMAINDPVKATPSYTRQSLSAVRVVSILKDESPDNLPPLPIIPYALSLAASTAYRRFRQSKLQTHKSRGKEDLKRCCELLNKLRISFWSAGATADLGKAALSKANSQDLIRQDRPKHSGSKYVEPSGNVQASVNGTHISDIQGPATITQNSVSDTDVAAAQALSSLQTTRLPTPSFADEILPPTSGESLDWLNFDHAFENMETLLGSAGADESSYLLRPFSIDTSMPGMFSP</sequence>
<dbReference type="InterPro" id="IPR001138">
    <property type="entry name" value="Zn2Cys6_DnaBD"/>
</dbReference>
<proteinExistence type="predicted"/>
<organism evidence="8 9">
    <name type="scientific">Pseudovirgaria hyperparasitica</name>
    <dbReference type="NCBI Taxonomy" id="470096"/>
    <lineage>
        <taxon>Eukaryota</taxon>
        <taxon>Fungi</taxon>
        <taxon>Dikarya</taxon>
        <taxon>Ascomycota</taxon>
        <taxon>Pezizomycotina</taxon>
        <taxon>Dothideomycetes</taxon>
        <taxon>Dothideomycetes incertae sedis</taxon>
        <taxon>Acrospermales</taxon>
        <taxon>Acrospermaceae</taxon>
        <taxon>Pseudovirgaria</taxon>
    </lineage>
</organism>
<keyword evidence="5" id="KW-0539">Nucleus</keyword>
<dbReference type="RefSeq" id="XP_033603467.1">
    <property type="nucleotide sequence ID" value="XM_033741695.1"/>
</dbReference>
<keyword evidence="3" id="KW-0238">DNA-binding</keyword>
<dbReference type="PANTHER" id="PTHR47171:SF6">
    <property type="entry name" value="SPECIFIC TRANSCRIPTION FACTOR, PUTATIVE (AFU_ORTHOLOGUE AFUA_2G06130)-RELATED"/>
    <property type="match status" value="1"/>
</dbReference>
<evidence type="ECO:0000256" key="1">
    <source>
        <dbReference type="ARBA" id="ARBA00022833"/>
    </source>
</evidence>
<evidence type="ECO:0000259" key="7">
    <source>
        <dbReference type="SMART" id="SM00906"/>
    </source>
</evidence>
<feature type="domain" description="Xylanolytic transcriptional activator regulatory" evidence="7">
    <location>
        <begin position="312"/>
        <end position="381"/>
    </location>
</feature>
<dbReference type="InterPro" id="IPR007219">
    <property type="entry name" value="XnlR_reg_dom"/>
</dbReference>
<dbReference type="AlphaFoldDB" id="A0A6A6WGD5"/>
<evidence type="ECO:0000256" key="2">
    <source>
        <dbReference type="ARBA" id="ARBA00023015"/>
    </source>
</evidence>
<evidence type="ECO:0000313" key="8">
    <source>
        <dbReference type="EMBL" id="KAF2761016.1"/>
    </source>
</evidence>
<dbReference type="CDD" id="cd00067">
    <property type="entry name" value="GAL4"/>
    <property type="match status" value="1"/>
</dbReference>
<dbReference type="Proteomes" id="UP000799437">
    <property type="component" value="Unassembled WGS sequence"/>
</dbReference>
<dbReference type="CDD" id="cd12148">
    <property type="entry name" value="fungal_TF_MHR"/>
    <property type="match status" value="1"/>
</dbReference>
<feature type="compositionally biased region" description="Basic and acidic residues" evidence="6">
    <location>
        <begin position="53"/>
        <end position="71"/>
    </location>
</feature>
<feature type="region of interest" description="Disordered" evidence="6">
    <location>
        <begin position="42"/>
        <end position="115"/>
    </location>
</feature>